<protein>
    <recommendedName>
        <fullName evidence="6">Acyltransferase 3 domain-containing protein</fullName>
    </recommendedName>
</protein>
<evidence type="ECO:0000313" key="5">
    <source>
        <dbReference type="Proteomes" id="UP000011087"/>
    </source>
</evidence>
<dbReference type="AlphaFoldDB" id="L1JF14"/>
<proteinExistence type="predicted"/>
<dbReference type="OrthoDB" id="10614170at2759"/>
<evidence type="ECO:0008006" key="6">
    <source>
        <dbReference type="Google" id="ProtNLM"/>
    </source>
</evidence>
<dbReference type="EMBL" id="JH992993">
    <property type="protein sequence ID" value="EKX46690.1"/>
    <property type="molecule type" value="Genomic_DNA"/>
</dbReference>
<organism evidence="3">
    <name type="scientific">Guillardia theta (strain CCMP2712)</name>
    <name type="common">Cryptophyte</name>
    <dbReference type="NCBI Taxonomy" id="905079"/>
    <lineage>
        <taxon>Eukaryota</taxon>
        <taxon>Cryptophyceae</taxon>
        <taxon>Pyrenomonadales</taxon>
        <taxon>Geminigeraceae</taxon>
        <taxon>Guillardia</taxon>
    </lineage>
</organism>
<feature type="transmembrane region" description="Helical" evidence="2">
    <location>
        <begin position="422"/>
        <end position="443"/>
    </location>
</feature>
<evidence type="ECO:0000256" key="2">
    <source>
        <dbReference type="SAM" id="Phobius"/>
    </source>
</evidence>
<feature type="transmembrane region" description="Helical" evidence="2">
    <location>
        <begin position="388"/>
        <end position="410"/>
    </location>
</feature>
<feature type="transmembrane region" description="Helical" evidence="2">
    <location>
        <begin position="236"/>
        <end position="259"/>
    </location>
</feature>
<feature type="region of interest" description="Disordered" evidence="1">
    <location>
        <begin position="1"/>
        <end position="27"/>
    </location>
</feature>
<dbReference type="EnsemblProtists" id="EKX46690">
    <property type="protein sequence ID" value="EKX46690"/>
    <property type="gene ID" value="GUITHDRAFT_107472"/>
</dbReference>
<name>L1JF14_GUITC</name>
<feature type="transmembrane region" description="Helical" evidence="2">
    <location>
        <begin position="174"/>
        <end position="193"/>
    </location>
</feature>
<sequence>MSGYVSIKEKSPQEEGRGHNEPRETSPGRIELTAVSGMRFFATLFLVCGRSIETLWIDSGSEAKFLSVTLCSGLHLGAKDVVSFYYVLSGFTLAWGYGNRDLDSSEVRWRYWTRRFVRFYPDFAISTIVTFLLKQPFFFGCHDYGWPSWVSQGTSLLLFTAWYRFIPGSGYINGPVWFIVTLFWLWIFFPYLFGASKKVFENVSWSTFLLKMLALWVISLVPWAFIDESNVDTLRWALRCFPILRIPEFVCGIALALRVRRDKDELRLYGSSDSEFHPRSFVGFAPLICVFFALFYYAYSIYLWPEDCTCLDSRYFHCFGWIEAFDTKFLPLSAIVIYSVTTLDVCAHDNGTAEFDNVKKHVGVVGAYLWSFFCLDFFVMVGKWGLPIFLWQAAVNVLVEAFLVDVHWGLESRCTPQSFTLAYAVFYWIFHLLSAYVVAYLMYEEGPVGRLIHSGVAYFVKDS</sequence>
<accession>L1JF14</accession>
<reference evidence="3 5" key="1">
    <citation type="journal article" date="2012" name="Nature">
        <title>Algal genomes reveal evolutionary mosaicism and the fate of nucleomorphs.</title>
        <authorList>
            <consortium name="DOE Joint Genome Institute"/>
            <person name="Curtis B.A."/>
            <person name="Tanifuji G."/>
            <person name="Burki F."/>
            <person name="Gruber A."/>
            <person name="Irimia M."/>
            <person name="Maruyama S."/>
            <person name="Arias M.C."/>
            <person name="Ball S.G."/>
            <person name="Gile G.H."/>
            <person name="Hirakawa Y."/>
            <person name="Hopkins J.F."/>
            <person name="Kuo A."/>
            <person name="Rensing S.A."/>
            <person name="Schmutz J."/>
            <person name="Symeonidi A."/>
            <person name="Elias M."/>
            <person name="Eveleigh R.J."/>
            <person name="Herman E.K."/>
            <person name="Klute M.J."/>
            <person name="Nakayama T."/>
            <person name="Obornik M."/>
            <person name="Reyes-Prieto A."/>
            <person name="Armbrust E.V."/>
            <person name="Aves S.J."/>
            <person name="Beiko R.G."/>
            <person name="Coutinho P."/>
            <person name="Dacks J.B."/>
            <person name="Durnford D.G."/>
            <person name="Fast N.M."/>
            <person name="Green B.R."/>
            <person name="Grisdale C.J."/>
            <person name="Hempel F."/>
            <person name="Henrissat B."/>
            <person name="Hoppner M.P."/>
            <person name="Ishida K."/>
            <person name="Kim E."/>
            <person name="Koreny L."/>
            <person name="Kroth P.G."/>
            <person name="Liu Y."/>
            <person name="Malik S.B."/>
            <person name="Maier U.G."/>
            <person name="McRose D."/>
            <person name="Mock T."/>
            <person name="Neilson J.A."/>
            <person name="Onodera N.T."/>
            <person name="Poole A.M."/>
            <person name="Pritham E.J."/>
            <person name="Richards T.A."/>
            <person name="Rocap G."/>
            <person name="Roy S.W."/>
            <person name="Sarai C."/>
            <person name="Schaack S."/>
            <person name="Shirato S."/>
            <person name="Slamovits C.H."/>
            <person name="Spencer D.F."/>
            <person name="Suzuki S."/>
            <person name="Worden A.Z."/>
            <person name="Zauner S."/>
            <person name="Barry K."/>
            <person name="Bell C."/>
            <person name="Bharti A.K."/>
            <person name="Crow J.A."/>
            <person name="Grimwood J."/>
            <person name="Kramer R."/>
            <person name="Lindquist E."/>
            <person name="Lucas S."/>
            <person name="Salamov A."/>
            <person name="McFadden G.I."/>
            <person name="Lane C.E."/>
            <person name="Keeling P.J."/>
            <person name="Gray M.W."/>
            <person name="Grigoriev I.V."/>
            <person name="Archibald J.M."/>
        </authorList>
    </citation>
    <scope>NUCLEOTIDE SEQUENCE</scope>
    <source>
        <strain evidence="3 5">CCMP2712</strain>
    </source>
</reference>
<feature type="compositionally biased region" description="Basic and acidic residues" evidence="1">
    <location>
        <begin position="7"/>
        <end position="26"/>
    </location>
</feature>
<feature type="transmembrane region" description="Helical" evidence="2">
    <location>
        <begin position="362"/>
        <end position="381"/>
    </location>
</feature>
<dbReference type="HOGENOM" id="CLU_591159_0_0_1"/>
<evidence type="ECO:0000313" key="4">
    <source>
        <dbReference type="EnsemblProtists" id="EKX46690"/>
    </source>
</evidence>
<reference evidence="5" key="2">
    <citation type="submission" date="2012-11" db="EMBL/GenBank/DDBJ databases">
        <authorList>
            <person name="Kuo A."/>
            <person name="Curtis B.A."/>
            <person name="Tanifuji G."/>
            <person name="Burki F."/>
            <person name="Gruber A."/>
            <person name="Irimia M."/>
            <person name="Maruyama S."/>
            <person name="Arias M.C."/>
            <person name="Ball S.G."/>
            <person name="Gile G.H."/>
            <person name="Hirakawa Y."/>
            <person name="Hopkins J.F."/>
            <person name="Rensing S.A."/>
            <person name="Schmutz J."/>
            <person name="Symeonidi A."/>
            <person name="Elias M."/>
            <person name="Eveleigh R.J."/>
            <person name="Herman E.K."/>
            <person name="Klute M.J."/>
            <person name="Nakayama T."/>
            <person name="Obornik M."/>
            <person name="Reyes-Prieto A."/>
            <person name="Armbrust E.V."/>
            <person name="Aves S.J."/>
            <person name="Beiko R.G."/>
            <person name="Coutinho P."/>
            <person name="Dacks J.B."/>
            <person name="Durnford D.G."/>
            <person name="Fast N.M."/>
            <person name="Green B.R."/>
            <person name="Grisdale C."/>
            <person name="Hempe F."/>
            <person name="Henrissat B."/>
            <person name="Hoppner M.P."/>
            <person name="Ishida K.-I."/>
            <person name="Kim E."/>
            <person name="Koreny L."/>
            <person name="Kroth P.G."/>
            <person name="Liu Y."/>
            <person name="Malik S.-B."/>
            <person name="Maier U.G."/>
            <person name="McRose D."/>
            <person name="Mock T."/>
            <person name="Neilson J.A."/>
            <person name="Onodera N.T."/>
            <person name="Poole A.M."/>
            <person name="Pritham E.J."/>
            <person name="Richards T.A."/>
            <person name="Rocap G."/>
            <person name="Roy S.W."/>
            <person name="Sarai C."/>
            <person name="Schaack S."/>
            <person name="Shirato S."/>
            <person name="Slamovits C.H."/>
            <person name="Spencer D.F."/>
            <person name="Suzuki S."/>
            <person name="Worden A.Z."/>
            <person name="Zauner S."/>
            <person name="Barry K."/>
            <person name="Bell C."/>
            <person name="Bharti A.K."/>
            <person name="Crow J.A."/>
            <person name="Grimwood J."/>
            <person name="Kramer R."/>
            <person name="Lindquist E."/>
            <person name="Lucas S."/>
            <person name="Salamov A."/>
            <person name="McFadden G.I."/>
            <person name="Lane C.E."/>
            <person name="Keeling P.J."/>
            <person name="Gray M.W."/>
            <person name="Grigoriev I.V."/>
            <person name="Archibald J.M."/>
        </authorList>
    </citation>
    <scope>NUCLEOTIDE SEQUENCE</scope>
    <source>
        <strain evidence="5">CCMP2712</strain>
    </source>
</reference>
<feature type="transmembrane region" description="Helical" evidence="2">
    <location>
        <begin position="119"/>
        <end position="139"/>
    </location>
</feature>
<keyword evidence="2" id="KW-0472">Membrane</keyword>
<gene>
    <name evidence="3" type="ORF">GUITHDRAFT_107472</name>
</gene>
<keyword evidence="2" id="KW-0812">Transmembrane</keyword>
<dbReference type="KEGG" id="gtt:GUITHDRAFT_107472"/>
<dbReference type="GeneID" id="17303450"/>
<dbReference type="PaxDb" id="55529-EKX46690"/>
<dbReference type="RefSeq" id="XP_005833670.1">
    <property type="nucleotide sequence ID" value="XM_005833613.1"/>
</dbReference>
<reference evidence="4" key="3">
    <citation type="submission" date="2015-06" db="UniProtKB">
        <authorList>
            <consortium name="EnsemblProtists"/>
        </authorList>
    </citation>
    <scope>IDENTIFICATION</scope>
</reference>
<keyword evidence="2" id="KW-1133">Transmembrane helix</keyword>
<evidence type="ECO:0000313" key="3">
    <source>
        <dbReference type="EMBL" id="EKX46690.1"/>
    </source>
</evidence>
<feature type="transmembrane region" description="Helical" evidence="2">
    <location>
        <begin position="205"/>
        <end position="224"/>
    </location>
</feature>
<dbReference type="Proteomes" id="UP000011087">
    <property type="component" value="Unassembled WGS sequence"/>
</dbReference>
<feature type="transmembrane region" description="Helical" evidence="2">
    <location>
        <begin position="280"/>
        <end position="299"/>
    </location>
</feature>
<evidence type="ECO:0000256" key="1">
    <source>
        <dbReference type="SAM" id="MobiDB-lite"/>
    </source>
</evidence>
<keyword evidence="5" id="KW-1185">Reference proteome</keyword>